<sequence length="284" mass="31955">MNSRDRSFSANSRELDAAKRGNGKLPYRALPVFETHVTPLTADELLRELTFLITQRGRVFIGNHNLHSLYLNLTDSKFSRLYSLADFILIDGFPILCAANFEAVARRAPGVRLRGKHRIGSLDWVPRLGEVAGLRRVAMIGASPQANAEAVKRLSATSPHIAYRGWEGSSWNQKRSMEVIAEVRAFRPQLTLVGLGMPLQEHFLEGNLDSLPDGVYATVGGAFDQIAGLQKAAPRFLGDYGVEWLWRLLTQPRRLGYRYLVEPWKLLAVLTRKQIIRKSKYGQD</sequence>
<dbReference type="EMBL" id="BRVS01000014">
    <property type="protein sequence ID" value="GLB68297.1"/>
    <property type="molecule type" value="Genomic_DNA"/>
</dbReference>
<dbReference type="CDD" id="cd06533">
    <property type="entry name" value="Glyco_transf_WecG_TagA"/>
    <property type="match status" value="1"/>
</dbReference>
<keyword evidence="1" id="KW-0328">Glycosyltransferase</keyword>
<dbReference type="PANTHER" id="PTHR34136">
    <property type="match status" value="1"/>
</dbReference>
<protein>
    <submittedName>
        <fullName evidence="3">Glycosyl transferase</fullName>
    </submittedName>
</protein>
<dbReference type="Proteomes" id="UP001209654">
    <property type="component" value="Unassembled WGS sequence"/>
</dbReference>
<dbReference type="GO" id="GO:0016740">
    <property type="term" value="F:transferase activity"/>
    <property type="evidence" value="ECO:0007669"/>
    <property type="project" value="UniProtKB-KW"/>
</dbReference>
<evidence type="ECO:0000313" key="4">
    <source>
        <dbReference type="Proteomes" id="UP001209654"/>
    </source>
</evidence>
<name>A0ABQ5MX88_9MICC</name>
<evidence type="ECO:0000313" key="3">
    <source>
        <dbReference type="EMBL" id="GLB68297.1"/>
    </source>
</evidence>
<organism evidence="3 4">
    <name type="scientific">Arthrobacter mangrovi</name>
    <dbReference type="NCBI Taxonomy" id="2966350"/>
    <lineage>
        <taxon>Bacteria</taxon>
        <taxon>Bacillati</taxon>
        <taxon>Actinomycetota</taxon>
        <taxon>Actinomycetes</taxon>
        <taxon>Micrococcales</taxon>
        <taxon>Micrococcaceae</taxon>
        <taxon>Arthrobacter</taxon>
    </lineage>
</organism>
<evidence type="ECO:0000256" key="1">
    <source>
        <dbReference type="ARBA" id="ARBA00022676"/>
    </source>
</evidence>
<keyword evidence="4" id="KW-1185">Reference proteome</keyword>
<comment type="caution">
    <text evidence="3">The sequence shown here is derived from an EMBL/GenBank/DDBJ whole genome shotgun (WGS) entry which is preliminary data.</text>
</comment>
<dbReference type="InterPro" id="IPR004629">
    <property type="entry name" value="WecG_TagA_CpsF"/>
</dbReference>
<dbReference type="NCBIfam" id="TIGR00696">
    <property type="entry name" value="wecG_tagA_cpsF"/>
    <property type="match status" value="1"/>
</dbReference>
<evidence type="ECO:0000256" key="2">
    <source>
        <dbReference type="ARBA" id="ARBA00022679"/>
    </source>
</evidence>
<dbReference type="PANTHER" id="PTHR34136:SF1">
    <property type="entry name" value="UDP-N-ACETYL-D-MANNOSAMINURONIC ACID TRANSFERASE"/>
    <property type="match status" value="1"/>
</dbReference>
<dbReference type="RefSeq" id="WP_264796398.1">
    <property type="nucleotide sequence ID" value="NZ_BRVS01000014.1"/>
</dbReference>
<gene>
    <name evidence="3" type="ORF">AHIS1636_27390</name>
</gene>
<proteinExistence type="predicted"/>
<keyword evidence="2 3" id="KW-0808">Transferase</keyword>
<dbReference type="Pfam" id="PF03808">
    <property type="entry name" value="Glyco_tran_WecG"/>
    <property type="match status" value="1"/>
</dbReference>
<accession>A0ABQ5MX88</accession>
<reference evidence="3 4" key="1">
    <citation type="journal article" date="2023" name="Int. J. Syst. Evol. Microbiol.">
        <title>Arthrobacter mangrovi sp. nov., an actinobacterium isolated from the rhizosphere of a mangrove.</title>
        <authorList>
            <person name="Hamada M."/>
            <person name="Saitou S."/>
            <person name="Enomoto N."/>
            <person name="Nanri K."/>
            <person name="Hidaka K."/>
            <person name="Miura T."/>
            <person name="Tamura T."/>
        </authorList>
    </citation>
    <scope>NUCLEOTIDE SEQUENCE [LARGE SCALE GENOMIC DNA]</scope>
    <source>
        <strain evidence="3 4">NBRC 112813</strain>
    </source>
</reference>